<organism evidence="3 4">
    <name type="scientific">Aplysia californica</name>
    <name type="common">California sea hare</name>
    <dbReference type="NCBI Taxonomy" id="6500"/>
    <lineage>
        <taxon>Eukaryota</taxon>
        <taxon>Metazoa</taxon>
        <taxon>Spiralia</taxon>
        <taxon>Lophotrochozoa</taxon>
        <taxon>Mollusca</taxon>
        <taxon>Gastropoda</taxon>
        <taxon>Heterobranchia</taxon>
        <taxon>Euthyneura</taxon>
        <taxon>Tectipleura</taxon>
        <taxon>Aplysiida</taxon>
        <taxon>Aplysioidea</taxon>
        <taxon>Aplysiidae</taxon>
        <taxon>Aplysia</taxon>
    </lineage>
</organism>
<proteinExistence type="predicted"/>
<dbReference type="InterPro" id="IPR011992">
    <property type="entry name" value="EF-hand-dom_pair"/>
</dbReference>
<dbReference type="Pfam" id="PF13499">
    <property type="entry name" value="EF-hand_7"/>
    <property type="match status" value="1"/>
</dbReference>
<gene>
    <name evidence="4" type="primary">LOC101857363</name>
</gene>
<evidence type="ECO:0000313" key="4">
    <source>
        <dbReference type="RefSeq" id="XP_035828131.1"/>
    </source>
</evidence>
<dbReference type="Gene3D" id="1.10.238.10">
    <property type="entry name" value="EF-hand"/>
    <property type="match status" value="1"/>
</dbReference>
<dbReference type="PANTHER" id="PTHR24114">
    <property type="entry name" value="LEUCINE RICH REPEAT FAMILY PROTEIN"/>
    <property type="match status" value="1"/>
</dbReference>
<dbReference type="PROSITE" id="PS00018">
    <property type="entry name" value="EF_HAND_1"/>
    <property type="match status" value="1"/>
</dbReference>
<dbReference type="CDD" id="cd00051">
    <property type="entry name" value="EFh"/>
    <property type="match status" value="1"/>
</dbReference>
<protein>
    <submittedName>
        <fullName evidence="4">Leucine-rich repeat-containing protein 74A</fullName>
    </submittedName>
</protein>
<dbReference type="SMART" id="SM00054">
    <property type="entry name" value="EFh"/>
    <property type="match status" value="2"/>
</dbReference>
<dbReference type="SMART" id="SM00368">
    <property type="entry name" value="LRR_RI"/>
    <property type="match status" value="8"/>
</dbReference>
<dbReference type="InterPro" id="IPR002048">
    <property type="entry name" value="EF_hand_dom"/>
</dbReference>
<dbReference type="PROSITE" id="PS50222">
    <property type="entry name" value="EF_HAND_2"/>
    <property type="match status" value="1"/>
</dbReference>
<dbReference type="Pfam" id="PF13516">
    <property type="entry name" value="LRR_6"/>
    <property type="match status" value="6"/>
</dbReference>
<evidence type="ECO:0000313" key="3">
    <source>
        <dbReference type="Proteomes" id="UP000694888"/>
    </source>
</evidence>
<dbReference type="InterPro" id="IPR001611">
    <property type="entry name" value="Leu-rich_rpt"/>
</dbReference>
<evidence type="ECO:0000259" key="2">
    <source>
        <dbReference type="PROSITE" id="PS50222"/>
    </source>
</evidence>
<evidence type="ECO:0000256" key="1">
    <source>
        <dbReference type="ARBA" id="ARBA00022837"/>
    </source>
</evidence>
<accession>A0ABM1W0D8</accession>
<dbReference type="RefSeq" id="XP_035828131.1">
    <property type="nucleotide sequence ID" value="XM_035972238.1"/>
</dbReference>
<keyword evidence="1" id="KW-0106">Calcium</keyword>
<dbReference type="InterPro" id="IPR032675">
    <property type="entry name" value="LRR_dom_sf"/>
</dbReference>
<feature type="domain" description="EF-hand" evidence="2">
    <location>
        <begin position="431"/>
        <end position="459"/>
    </location>
</feature>
<dbReference type="InterPro" id="IPR052394">
    <property type="entry name" value="LRR-containing"/>
</dbReference>
<sequence>MMSTKQAVFVRSFPDQLGVPDADPTQEEIASRRFSLLSTYSYGLASKKDGSLSSANPFREREEDLETVLDTSVDAKPYDETGIRTYERACLKAGVTPASNCIRNLELSQTLNLSFYGLGAKGVMPVAMALVINSHVSTLLLAGNSMGVKGFSYIQKMMEENSSITELDVSSNSLKSEGMEAIVTMLRTNKTLTDLNVADNGFVDADSYALGKVVEGHSRLQKLNLSKNKFGDESAHVFGHMIAENTSLHELDLSWNHFMNKGGKDIARGVSENPTLKYLNVSWNGFDDDGATSMGTALGHNGVLLELDLSCNRIGPKGMLNLLKGFRSNDSLETLRVGKNNVNDDAAEAMFDLLIKIPNLALKLLDMSDIILSNQVEPKVEELKAQNEELEVVYGYTDSYGKRKLKSYDMTEEAIRIIQEYCAKLGMSMVDLFTKFDADGSMSVTHDEFREGLKDAKIPLTPYQIDQLIDDLDRDGDGEIDFSELVITTEEKTA</sequence>
<name>A0ABM1W0D8_APLCA</name>
<reference evidence="4" key="1">
    <citation type="submission" date="2025-08" db="UniProtKB">
        <authorList>
            <consortium name="RefSeq"/>
        </authorList>
    </citation>
    <scope>IDENTIFICATION</scope>
</reference>
<dbReference type="SUPFAM" id="SSF47473">
    <property type="entry name" value="EF-hand"/>
    <property type="match status" value="1"/>
</dbReference>
<dbReference type="InterPro" id="IPR018247">
    <property type="entry name" value="EF_Hand_1_Ca_BS"/>
</dbReference>
<dbReference type="GeneID" id="101857363"/>
<keyword evidence="3" id="KW-1185">Reference proteome</keyword>
<dbReference type="Gene3D" id="3.80.10.10">
    <property type="entry name" value="Ribonuclease Inhibitor"/>
    <property type="match status" value="3"/>
</dbReference>
<dbReference type="PANTHER" id="PTHR24114:SF2">
    <property type="entry name" value="F-BOX DOMAIN-CONTAINING PROTEIN-RELATED"/>
    <property type="match status" value="1"/>
</dbReference>
<dbReference type="SUPFAM" id="SSF52047">
    <property type="entry name" value="RNI-like"/>
    <property type="match status" value="1"/>
</dbReference>
<dbReference type="Proteomes" id="UP000694888">
    <property type="component" value="Unplaced"/>
</dbReference>